<keyword evidence="8 16" id="KW-0808">Transferase</keyword>
<comment type="subcellular location">
    <subcellularLocation>
        <location evidence="3">Endomembrane system</location>
    </subcellularLocation>
    <subcellularLocation>
        <location evidence="2">Membrane</location>
        <topology evidence="2">Multi-pass membrane protein</topology>
    </subcellularLocation>
</comment>
<feature type="transmembrane region" description="Helical" evidence="17">
    <location>
        <begin position="124"/>
        <end position="144"/>
    </location>
</feature>
<evidence type="ECO:0000256" key="7">
    <source>
        <dbReference type="ARBA" id="ARBA00022516"/>
    </source>
</evidence>
<evidence type="ECO:0000256" key="17">
    <source>
        <dbReference type="SAM" id="Phobius"/>
    </source>
</evidence>
<dbReference type="PROSITE" id="PS00379">
    <property type="entry name" value="CDP_ALCOHOL_P_TRANSF"/>
    <property type="match status" value="1"/>
</dbReference>
<evidence type="ECO:0000256" key="4">
    <source>
        <dbReference type="ARBA" id="ARBA00010441"/>
    </source>
</evidence>
<keyword evidence="13" id="KW-0594">Phospholipid biosynthesis</keyword>
<evidence type="ECO:0000256" key="16">
    <source>
        <dbReference type="RuleBase" id="RU003750"/>
    </source>
</evidence>
<evidence type="ECO:0000256" key="14">
    <source>
        <dbReference type="ARBA" id="ARBA00023264"/>
    </source>
</evidence>
<evidence type="ECO:0000256" key="12">
    <source>
        <dbReference type="ARBA" id="ARBA00023136"/>
    </source>
</evidence>
<keyword evidence="14" id="KW-1208">Phospholipid metabolism</keyword>
<keyword evidence="12 17" id="KW-0472">Membrane</keyword>
<evidence type="ECO:0000313" key="18">
    <source>
        <dbReference type="EMBL" id="KUL20234.1"/>
    </source>
</evidence>
<dbReference type="NCBIfam" id="TIGR00473">
    <property type="entry name" value="pssA"/>
    <property type="match status" value="1"/>
</dbReference>
<sequence>MADEGRESPRKRYPPVLKTDSDGRLRILPFVSRSFVPSLFTVMNMVSGYIAIVMSGEGSFALACWFIILAAFFDTIDGFVARVTNGISDFGFELDSLSDLVSFGAAPAYLVYRFALEGMPLNAGIFLSSLIMVGSGLRLARFNITLMGYHKESFSGLPAPAQALTFAGFVLWMLAEPELLAEESLRTVLFWLAAVLSFLMVSKINYDALPKPTLDAFRRQPMQLSLYVIALFCVLVFQAKAFFLAMLLYILLGVIRSVGLLFRQWQT</sequence>
<proteinExistence type="inferred from homology"/>
<reference evidence="18 19" key="1">
    <citation type="submission" date="2015-10" db="EMBL/GenBank/DDBJ databases">
        <title>Draft Genome Sequence of Chlorobium limicola strain Frasassi Growing under Artificial Lighting in the Frasassi Cave System.</title>
        <authorList>
            <person name="Mansor M."/>
            <person name="Macalady J."/>
        </authorList>
    </citation>
    <scope>NUCLEOTIDE SEQUENCE [LARGE SCALE GENOMIC DNA]</scope>
    <source>
        <strain evidence="18 19">Frasassi</strain>
    </source>
</reference>
<dbReference type="GO" id="GO:0008654">
    <property type="term" value="P:phospholipid biosynthetic process"/>
    <property type="evidence" value="ECO:0007669"/>
    <property type="project" value="UniProtKB-KW"/>
</dbReference>
<feature type="transmembrane region" description="Helical" evidence="17">
    <location>
        <begin position="156"/>
        <end position="175"/>
    </location>
</feature>
<dbReference type="GO" id="GO:0012505">
    <property type="term" value="C:endomembrane system"/>
    <property type="evidence" value="ECO:0007669"/>
    <property type="project" value="UniProtKB-SubCell"/>
</dbReference>
<evidence type="ECO:0000256" key="2">
    <source>
        <dbReference type="ARBA" id="ARBA00004141"/>
    </source>
</evidence>
<name>A0A101J4S5_CHLLI</name>
<dbReference type="InterPro" id="IPR004533">
    <property type="entry name" value="CDP-diaglyc--ser_O-PTrfase"/>
</dbReference>
<dbReference type="Pfam" id="PF01066">
    <property type="entry name" value="CDP-OH_P_transf"/>
    <property type="match status" value="1"/>
</dbReference>
<evidence type="ECO:0000256" key="10">
    <source>
        <dbReference type="ARBA" id="ARBA00022989"/>
    </source>
</evidence>
<keyword evidence="11" id="KW-0443">Lipid metabolism</keyword>
<dbReference type="InterPro" id="IPR048254">
    <property type="entry name" value="CDP_ALCOHOL_P_TRANSF_CS"/>
</dbReference>
<accession>A0A101J4S5</accession>
<evidence type="ECO:0000256" key="3">
    <source>
        <dbReference type="ARBA" id="ARBA00004308"/>
    </source>
</evidence>
<dbReference type="Proteomes" id="UP000053937">
    <property type="component" value="Unassembled WGS sequence"/>
</dbReference>
<evidence type="ECO:0000256" key="11">
    <source>
        <dbReference type="ARBA" id="ARBA00023098"/>
    </source>
</evidence>
<evidence type="ECO:0000313" key="19">
    <source>
        <dbReference type="Proteomes" id="UP000053937"/>
    </source>
</evidence>
<evidence type="ECO:0000256" key="1">
    <source>
        <dbReference type="ARBA" id="ARBA00000287"/>
    </source>
</evidence>
<dbReference type="Gene3D" id="1.20.120.1760">
    <property type="match status" value="1"/>
</dbReference>
<feature type="transmembrane region" description="Helical" evidence="17">
    <location>
        <begin position="226"/>
        <end position="252"/>
    </location>
</feature>
<dbReference type="GO" id="GO:0003882">
    <property type="term" value="F:CDP-diacylglycerol-serine O-phosphatidyltransferase activity"/>
    <property type="evidence" value="ECO:0007669"/>
    <property type="project" value="UniProtKB-EC"/>
</dbReference>
<feature type="transmembrane region" description="Helical" evidence="17">
    <location>
        <begin position="60"/>
        <end position="80"/>
    </location>
</feature>
<comment type="caution">
    <text evidence="18">The sequence shown here is derived from an EMBL/GenBank/DDBJ whole genome shotgun (WGS) entry which is preliminary data.</text>
</comment>
<evidence type="ECO:0000256" key="13">
    <source>
        <dbReference type="ARBA" id="ARBA00023209"/>
    </source>
</evidence>
<keyword evidence="7" id="KW-0444">Lipid biosynthesis</keyword>
<gene>
    <name evidence="18" type="ORF">ASB62_10095</name>
</gene>
<protein>
    <recommendedName>
        <fullName evidence="6">CDP-diacylglycerol--serine O-phosphatidyltransferase</fullName>
        <ecNumber evidence="5">2.7.8.8</ecNumber>
    </recommendedName>
    <alternativeName>
        <fullName evidence="15">Phosphatidylserine synthase</fullName>
    </alternativeName>
</protein>
<dbReference type="EC" id="2.7.8.8" evidence="5"/>
<dbReference type="GO" id="GO:0016020">
    <property type="term" value="C:membrane"/>
    <property type="evidence" value="ECO:0007669"/>
    <property type="project" value="UniProtKB-SubCell"/>
</dbReference>
<keyword evidence="10 17" id="KW-1133">Transmembrane helix</keyword>
<keyword evidence="19" id="KW-1185">Reference proteome</keyword>
<feature type="transmembrane region" description="Helical" evidence="17">
    <location>
        <begin position="187"/>
        <end position="206"/>
    </location>
</feature>
<dbReference type="OrthoDB" id="9777147at2"/>
<evidence type="ECO:0000256" key="15">
    <source>
        <dbReference type="ARBA" id="ARBA00032361"/>
    </source>
</evidence>
<evidence type="ECO:0000256" key="6">
    <source>
        <dbReference type="ARBA" id="ARBA00017171"/>
    </source>
</evidence>
<dbReference type="InterPro" id="IPR000462">
    <property type="entry name" value="CDP-OH_P_trans"/>
</dbReference>
<organism evidence="18 19">
    <name type="scientific">Chlorobium limicola</name>
    <dbReference type="NCBI Taxonomy" id="1092"/>
    <lineage>
        <taxon>Bacteria</taxon>
        <taxon>Pseudomonadati</taxon>
        <taxon>Chlorobiota</taxon>
        <taxon>Chlorobiia</taxon>
        <taxon>Chlorobiales</taxon>
        <taxon>Chlorobiaceae</taxon>
        <taxon>Chlorobium/Pelodictyon group</taxon>
        <taxon>Chlorobium</taxon>
    </lineage>
</organism>
<comment type="similarity">
    <text evidence="4 16">Belongs to the CDP-alcohol phosphatidyltransferase class-I family.</text>
</comment>
<evidence type="ECO:0000256" key="9">
    <source>
        <dbReference type="ARBA" id="ARBA00022692"/>
    </source>
</evidence>
<dbReference type="InterPro" id="IPR043130">
    <property type="entry name" value="CDP-OH_PTrfase_TM_dom"/>
</dbReference>
<evidence type="ECO:0000256" key="5">
    <source>
        <dbReference type="ARBA" id="ARBA00013174"/>
    </source>
</evidence>
<evidence type="ECO:0000256" key="8">
    <source>
        <dbReference type="ARBA" id="ARBA00022679"/>
    </source>
</evidence>
<keyword evidence="9 17" id="KW-0812">Transmembrane</keyword>
<comment type="catalytic activity">
    <reaction evidence="1">
        <text>a CDP-1,2-diacyl-sn-glycerol + L-serine = a 1,2-diacyl-sn-glycero-3-phospho-L-serine + CMP + H(+)</text>
        <dbReference type="Rhea" id="RHEA:16913"/>
        <dbReference type="ChEBI" id="CHEBI:15378"/>
        <dbReference type="ChEBI" id="CHEBI:33384"/>
        <dbReference type="ChEBI" id="CHEBI:57262"/>
        <dbReference type="ChEBI" id="CHEBI:58332"/>
        <dbReference type="ChEBI" id="CHEBI:60377"/>
        <dbReference type="EC" id="2.7.8.8"/>
    </reaction>
</comment>
<dbReference type="AlphaFoldDB" id="A0A101J4S5"/>
<dbReference type="EMBL" id="LMBR01000254">
    <property type="protein sequence ID" value="KUL20234.1"/>
    <property type="molecule type" value="Genomic_DNA"/>
</dbReference>
<dbReference type="RefSeq" id="WP_059139761.1">
    <property type="nucleotide sequence ID" value="NZ_LMBR01000254.1"/>
</dbReference>